<protein>
    <recommendedName>
        <fullName evidence="11">DnaJ homolog subfamily C member 11</fullName>
    </recommendedName>
</protein>
<comment type="subcellular location">
    <subcellularLocation>
        <location evidence="1">Mitochondrion outer membrane</location>
        <topology evidence="1">Peripheral membrane protein</topology>
    </subcellularLocation>
</comment>
<evidence type="ECO:0000256" key="1">
    <source>
        <dbReference type="ARBA" id="ARBA00004450"/>
    </source>
</evidence>
<keyword evidence="7" id="KW-0472">Membrane</keyword>
<evidence type="ECO:0000313" key="15">
    <source>
        <dbReference type="Proteomes" id="UP000694416"/>
    </source>
</evidence>
<evidence type="ECO:0000256" key="2">
    <source>
        <dbReference type="ARBA" id="ARBA00022553"/>
    </source>
</evidence>
<dbReference type="GO" id="GO:0005741">
    <property type="term" value="C:mitochondrial outer membrane"/>
    <property type="evidence" value="ECO:0007669"/>
    <property type="project" value="UniProtKB-SubCell"/>
</dbReference>
<evidence type="ECO:0000256" key="5">
    <source>
        <dbReference type="ARBA" id="ARBA00023054"/>
    </source>
</evidence>
<evidence type="ECO:0000256" key="6">
    <source>
        <dbReference type="ARBA" id="ARBA00023128"/>
    </source>
</evidence>
<dbReference type="SUPFAM" id="SSF46565">
    <property type="entry name" value="Chaperone J-domain"/>
    <property type="match status" value="1"/>
</dbReference>
<dbReference type="PANTHER" id="PTHR44157">
    <property type="entry name" value="DNAJ HOMOLOG SUBFAMILY C MEMBER 11"/>
    <property type="match status" value="1"/>
</dbReference>
<evidence type="ECO:0000256" key="7">
    <source>
        <dbReference type="ARBA" id="ARBA00023136"/>
    </source>
</evidence>
<evidence type="ECO:0000256" key="8">
    <source>
        <dbReference type="ARBA" id="ARBA00023186"/>
    </source>
</evidence>
<keyword evidence="6" id="KW-0496">Mitochondrion</keyword>
<dbReference type="InterPro" id="IPR018253">
    <property type="entry name" value="DnaJ_domain_CS"/>
</dbReference>
<dbReference type="SMART" id="SM00271">
    <property type="entry name" value="DnaJ"/>
    <property type="match status" value="1"/>
</dbReference>
<keyword evidence="8" id="KW-0143">Chaperone</keyword>
<dbReference type="PANTHER" id="PTHR44157:SF1">
    <property type="entry name" value="DNAJ HOMOLOG SUBFAMILY C MEMBER 11"/>
    <property type="match status" value="1"/>
</dbReference>
<keyword evidence="2" id="KW-0597">Phosphoprotein</keyword>
<dbReference type="PRINTS" id="PR00625">
    <property type="entry name" value="JDOMAIN"/>
</dbReference>
<name>A0A8C9G8V1_9PRIM</name>
<sequence length="328" mass="37297">MATALSEEELDNEDYYSLLNVRREASSEELKAAYRRLCMLYHPDKHRDPELKSQAERLFNLVHQAYEVLSDPQTRAIYDIYGKRGLEMEGWEVVERRRTPAEIREEFERLQREREERRLQQRTNPKVSQGPGFMRTPHEKASYLEARSEIMRCWWIVKVKTYKLMGQNLAYIMSKSYLSGNTSLAAISHAAAHLQEMNVLYHVEGRQNQSPVFSRSQGVLPSRYTGQSLKAVSSICAAQVLDAGNQRTVAGRGQPPHHLSVEAAEVLAYPSGYGEPKTAEGSAHVCVALRRGPCSRHPGHWCHDRRSPGCLSSISVPDHRGSLRPLTQ</sequence>
<evidence type="ECO:0000259" key="13">
    <source>
        <dbReference type="PROSITE" id="PS50076"/>
    </source>
</evidence>
<reference evidence="14" key="2">
    <citation type="submission" date="2025-09" db="UniProtKB">
        <authorList>
            <consortium name="Ensembl"/>
        </authorList>
    </citation>
    <scope>IDENTIFICATION</scope>
</reference>
<dbReference type="Gene3D" id="1.10.287.110">
    <property type="entry name" value="DnaJ domain"/>
    <property type="match status" value="1"/>
</dbReference>
<evidence type="ECO:0000256" key="12">
    <source>
        <dbReference type="SAM" id="MobiDB-lite"/>
    </source>
</evidence>
<dbReference type="Proteomes" id="UP000694416">
    <property type="component" value="Unplaced"/>
</dbReference>
<keyword evidence="3" id="KW-1000">Mitochondrion outer membrane</keyword>
<dbReference type="Pfam" id="PF00226">
    <property type="entry name" value="DnaJ"/>
    <property type="match status" value="1"/>
</dbReference>
<reference evidence="14" key="1">
    <citation type="submission" date="2025-08" db="UniProtKB">
        <authorList>
            <consortium name="Ensembl"/>
        </authorList>
    </citation>
    <scope>IDENTIFICATION</scope>
</reference>
<organism evidence="14 15">
    <name type="scientific">Piliocolobus tephrosceles</name>
    <name type="common">Ugandan red Colobus</name>
    <dbReference type="NCBI Taxonomy" id="591936"/>
    <lineage>
        <taxon>Eukaryota</taxon>
        <taxon>Metazoa</taxon>
        <taxon>Chordata</taxon>
        <taxon>Craniata</taxon>
        <taxon>Vertebrata</taxon>
        <taxon>Euteleostomi</taxon>
        <taxon>Mammalia</taxon>
        <taxon>Eutheria</taxon>
        <taxon>Euarchontoglires</taxon>
        <taxon>Primates</taxon>
        <taxon>Haplorrhini</taxon>
        <taxon>Catarrhini</taxon>
        <taxon>Cercopithecidae</taxon>
        <taxon>Colobinae</taxon>
        <taxon>Piliocolobus</taxon>
    </lineage>
</organism>
<evidence type="ECO:0000256" key="3">
    <source>
        <dbReference type="ARBA" id="ARBA00022787"/>
    </source>
</evidence>
<comment type="similarity">
    <text evidence="10">Belongs to the DNAJC11 family.</text>
</comment>
<dbReference type="InterPro" id="IPR001623">
    <property type="entry name" value="DnaJ_domain"/>
</dbReference>
<dbReference type="AlphaFoldDB" id="A0A8C9G8V1"/>
<comment type="function">
    <text evidence="9">Required for mitochondrial inner membrane organization. Seems to function through its association with the MICOS complex and the mitochondrial outer membrane sorting assembly machinery (SAM) complex.</text>
</comment>
<proteinExistence type="inferred from homology"/>
<dbReference type="GO" id="GO:0042407">
    <property type="term" value="P:cristae formation"/>
    <property type="evidence" value="ECO:0007669"/>
    <property type="project" value="TreeGrafter"/>
</dbReference>
<dbReference type="InterPro" id="IPR052243">
    <property type="entry name" value="Mito_inner_membrane_organizer"/>
</dbReference>
<feature type="domain" description="J" evidence="13">
    <location>
        <begin position="14"/>
        <end position="82"/>
    </location>
</feature>
<dbReference type="InterPro" id="IPR036869">
    <property type="entry name" value="J_dom_sf"/>
</dbReference>
<evidence type="ECO:0000256" key="11">
    <source>
        <dbReference type="ARBA" id="ARBA00074359"/>
    </source>
</evidence>
<dbReference type="PROSITE" id="PS00636">
    <property type="entry name" value="DNAJ_1"/>
    <property type="match status" value="1"/>
</dbReference>
<keyword evidence="15" id="KW-1185">Reference proteome</keyword>
<feature type="region of interest" description="Disordered" evidence="12">
    <location>
        <begin position="114"/>
        <end position="135"/>
    </location>
</feature>
<dbReference type="FunFam" id="1.10.287.110:FF:000027">
    <property type="entry name" value="DnaJ (Hsp40) homolog, subfamily C, member 11"/>
    <property type="match status" value="1"/>
</dbReference>
<dbReference type="PROSITE" id="PS50076">
    <property type="entry name" value="DNAJ_2"/>
    <property type="match status" value="1"/>
</dbReference>
<accession>A0A8C9G8V1</accession>
<keyword evidence="5" id="KW-0175">Coiled coil</keyword>
<dbReference type="CDD" id="cd06257">
    <property type="entry name" value="DnaJ"/>
    <property type="match status" value="1"/>
</dbReference>
<dbReference type="Ensembl" id="ENSPTET00000000056.1">
    <property type="protein sequence ID" value="ENSPTEP00000000019.1"/>
    <property type="gene ID" value="ENSPTEG00000000052.1"/>
</dbReference>
<evidence type="ECO:0000256" key="4">
    <source>
        <dbReference type="ARBA" id="ARBA00022990"/>
    </source>
</evidence>
<keyword evidence="4" id="KW-0007">Acetylation</keyword>
<evidence type="ECO:0000256" key="10">
    <source>
        <dbReference type="ARBA" id="ARBA00061668"/>
    </source>
</evidence>
<evidence type="ECO:0000256" key="9">
    <source>
        <dbReference type="ARBA" id="ARBA00056707"/>
    </source>
</evidence>
<evidence type="ECO:0000313" key="14">
    <source>
        <dbReference type="Ensembl" id="ENSPTEP00000000019.1"/>
    </source>
</evidence>